<feature type="compositionally biased region" description="Polar residues" evidence="1">
    <location>
        <begin position="1"/>
        <end position="10"/>
    </location>
</feature>
<dbReference type="SUPFAM" id="SSF57938">
    <property type="entry name" value="DnaJ/Hsp40 cysteine-rich domain"/>
    <property type="match status" value="1"/>
</dbReference>
<dbReference type="RefSeq" id="WP_169163362.1">
    <property type="nucleotide sequence ID" value="NZ_JABBFW010000033.1"/>
</dbReference>
<dbReference type="EMBL" id="JABBFW010000033">
    <property type="protein sequence ID" value="NML18487.1"/>
    <property type="molecule type" value="Genomic_DNA"/>
</dbReference>
<dbReference type="Proteomes" id="UP000574067">
    <property type="component" value="Unassembled WGS sequence"/>
</dbReference>
<sequence>MSAVPPSSDQPAGGREAPDPNAQASMNPGDQAPPGTPGTGEDVCPRCGGSGKQGASACPDCGGTGRVNVGIGGA</sequence>
<gene>
    <name evidence="2" type="ORF">HHL10_26300</name>
</gene>
<organism evidence="2 3">
    <name type="scientific">Azohydromonas caseinilytica</name>
    <dbReference type="NCBI Taxonomy" id="2728836"/>
    <lineage>
        <taxon>Bacteria</taxon>
        <taxon>Pseudomonadati</taxon>
        <taxon>Pseudomonadota</taxon>
        <taxon>Betaproteobacteria</taxon>
        <taxon>Burkholderiales</taxon>
        <taxon>Sphaerotilaceae</taxon>
        <taxon>Azohydromonas</taxon>
    </lineage>
</organism>
<feature type="region of interest" description="Disordered" evidence="1">
    <location>
        <begin position="1"/>
        <end position="74"/>
    </location>
</feature>
<comment type="caution">
    <text evidence="2">The sequence shown here is derived from an EMBL/GenBank/DDBJ whole genome shotgun (WGS) entry which is preliminary data.</text>
</comment>
<dbReference type="Gene3D" id="6.20.20.10">
    <property type="match status" value="1"/>
</dbReference>
<evidence type="ECO:0008006" key="4">
    <source>
        <dbReference type="Google" id="ProtNLM"/>
    </source>
</evidence>
<evidence type="ECO:0000256" key="1">
    <source>
        <dbReference type="SAM" id="MobiDB-lite"/>
    </source>
</evidence>
<evidence type="ECO:0000313" key="2">
    <source>
        <dbReference type="EMBL" id="NML18487.1"/>
    </source>
</evidence>
<dbReference type="AlphaFoldDB" id="A0A848FE50"/>
<feature type="compositionally biased region" description="Gly residues" evidence="1">
    <location>
        <begin position="62"/>
        <end position="74"/>
    </location>
</feature>
<dbReference type="InterPro" id="IPR036410">
    <property type="entry name" value="HSP_DnaJ_Cys-rich_dom_sf"/>
</dbReference>
<reference evidence="2 3" key="1">
    <citation type="submission" date="2020-04" db="EMBL/GenBank/DDBJ databases">
        <title>Azohydromonas sp. isolated from soil.</title>
        <authorList>
            <person name="Dahal R.H."/>
        </authorList>
    </citation>
    <scope>NUCLEOTIDE SEQUENCE [LARGE SCALE GENOMIC DNA]</scope>
    <source>
        <strain evidence="2 3">G-1-1-14</strain>
    </source>
</reference>
<proteinExistence type="predicted"/>
<protein>
    <recommendedName>
        <fullName evidence="4">Molecular chaperone DnaJ</fullName>
    </recommendedName>
</protein>
<keyword evidence="3" id="KW-1185">Reference proteome</keyword>
<name>A0A848FE50_9BURK</name>
<accession>A0A848FE50</accession>
<evidence type="ECO:0000313" key="3">
    <source>
        <dbReference type="Proteomes" id="UP000574067"/>
    </source>
</evidence>